<evidence type="ECO:0000256" key="5">
    <source>
        <dbReference type="ARBA" id="ARBA00023210"/>
    </source>
</evidence>
<dbReference type="GO" id="GO:0032153">
    <property type="term" value="C:cell division site"/>
    <property type="evidence" value="ECO:0007669"/>
    <property type="project" value="TreeGrafter"/>
</dbReference>
<keyword evidence="10" id="KW-0175">Coiled coil</keyword>
<evidence type="ECO:0000256" key="2">
    <source>
        <dbReference type="ARBA" id="ARBA00015195"/>
    </source>
</evidence>
<accession>A0A1I6CRP4</accession>
<dbReference type="InterPro" id="IPR007838">
    <property type="entry name" value="Cell_div_ZapA-like"/>
</dbReference>
<keyword evidence="5" id="KW-0717">Septation</keyword>
<dbReference type="GO" id="GO:0030428">
    <property type="term" value="C:cell septum"/>
    <property type="evidence" value="ECO:0007669"/>
    <property type="project" value="TreeGrafter"/>
</dbReference>
<dbReference type="InterPro" id="IPR042233">
    <property type="entry name" value="Cell_div_ZapA_N"/>
</dbReference>
<evidence type="ECO:0000256" key="7">
    <source>
        <dbReference type="ARBA" id="ARBA00024910"/>
    </source>
</evidence>
<proteinExistence type="predicted"/>
<dbReference type="Gene3D" id="3.30.160.880">
    <property type="entry name" value="Cell division protein ZapA protomer, N-terminal domain"/>
    <property type="match status" value="1"/>
</dbReference>
<dbReference type="GO" id="GO:0000917">
    <property type="term" value="P:division septum assembly"/>
    <property type="evidence" value="ECO:0007669"/>
    <property type="project" value="UniProtKB-KW"/>
</dbReference>
<sequence length="128" mass="14043">MPEVKIEIGGRSFAVACQEGEEQFLYSAASLLDREAQTLLEQVGRMPEERMLLMAGLMLADKLVGSEERARAERAEASKLVQQIETLKAAPAERVEIPVVPDALRESLAEMAAQAEALADRIEESEES</sequence>
<dbReference type="Proteomes" id="UP000199302">
    <property type="component" value="Unassembled WGS sequence"/>
</dbReference>
<comment type="subcellular location">
    <subcellularLocation>
        <location evidence="1">Cytoplasm</location>
    </subcellularLocation>
</comment>
<dbReference type="RefSeq" id="WP_092075785.1">
    <property type="nucleotide sequence ID" value="NZ_FOYI01000001.1"/>
</dbReference>
<evidence type="ECO:0000256" key="1">
    <source>
        <dbReference type="ARBA" id="ARBA00004496"/>
    </source>
</evidence>
<reference evidence="11 12" key="1">
    <citation type="submission" date="2016-10" db="EMBL/GenBank/DDBJ databases">
        <authorList>
            <person name="de Groot N.N."/>
        </authorList>
    </citation>
    <scope>NUCLEOTIDE SEQUENCE [LARGE SCALE GENOMIC DNA]</scope>
    <source>
        <strain evidence="12">KMM 9023,NRIC 0796,JCM 17311,KCTC 23692</strain>
    </source>
</reference>
<dbReference type="GO" id="GO:0043093">
    <property type="term" value="P:FtsZ-dependent cytokinesis"/>
    <property type="evidence" value="ECO:0007669"/>
    <property type="project" value="TreeGrafter"/>
</dbReference>
<comment type="function">
    <text evidence="7">Activator of cell division through the inhibition of FtsZ GTPase activity, therefore promoting FtsZ assembly into bundles of protofilaments necessary for the formation of the division Z ring. It is recruited early at mid-cell but it is not essential for cell division.</text>
</comment>
<feature type="coiled-coil region" evidence="10">
    <location>
        <begin position="70"/>
        <end position="128"/>
    </location>
</feature>
<name>A0A1I6CRP4_9RHOB</name>
<dbReference type="InterPro" id="IPR036192">
    <property type="entry name" value="Cell_div_ZapA-like_sf"/>
</dbReference>
<dbReference type="PANTHER" id="PTHR34981">
    <property type="entry name" value="CELL DIVISION PROTEIN ZAPA"/>
    <property type="match status" value="1"/>
</dbReference>
<evidence type="ECO:0000313" key="11">
    <source>
        <dbReference type="EMBL" id="SFQ95757.1"/>
    </source>
</evidence>
<evidence type="ECO:0000256" key="4">
    <source>
        <dbReference type="ARBA" id="ARBA00022618"/>
    </source>
</evidence>
<keyword evidence="3" id="KW-0963">Cytoplasm</keyword>
<evidence type="ECO:0000256" key="6">
    <source>
        <dbReference type="ARBA" id="ARBA00023306"/>
    </source>
</evidence>
<dbReference type="AlphaFoldDB" id="A0A1I6CRP4"/>
<dbReference type="EMBL" id="FOYI01000001">
    <property type="protein sequence ID" value="SFQ95757.1"/>
    <property type="molecule type" value="Genomic_DNA"/>
</dbReference>
<dbReference type="SUPFAM" id="SSF102829">
    <property type="entry name" value="Cell division protein ZapA-like"/>
    <property type="match status" value="1"/>
</dbReference>
<evidence type="ECO:0000256" key="9">
    <source>
        <dbReference type="ARBA" id="ARBA00033158"/>
    </source>
</evidence>
<comment type="subunit">
    <text evidence="8">Homodimer. Interacts with FtsZ.</text>
</comment>
<organism evidence="11 12">
    <name type="scientific">Poseidonocella sedimentorum</name>
    <dbReference type="NCBI Taxonomy" id="871652"/>
    <lineage>
        <taxon>Bacteria</taxon>
        <taxon>Pseudomonadati</taxon>
        <taxon>Pseudomonadota</taxon>
        <taxon>Alphaproteobacteria</taxon>
        <taxon>Rhodobacterales</taxon>
        <taxon>Roseobacteraceae</taxon>
        <taxon>Poseidonocella</taxon>
    </lineage>
</organism>
<dbReference type="OrthoDB" id="9797575at2"/>
<keyword evidence="4 11" id="KW-0132">Cell division</keyword>
<evidence type="ECO:0000256" key="3">
    <source>
        <dbReference type="ARBA" id="ARBA00022490"/>
    </source>
</evidence>
<dbReference type="GO" id="GO:0005829">
    <property type="term" value="C:cytosol"/>
    <property type="evidence" value="ECO:0007669"/>
    <property type="project" value="TreeGrafter"/>
</dbReference>
<dbReference type="Pfam" id="PF05164">
    <property type="entry name" value="ZapA"/>
    <property type="match status" value="1"/>
</dbReference>
<gene>
    <name evidence="11" type="ORF">SAMN04515673_101244</name>
</gene>
<dbReference type="GO" id="GO:0000921">
    <property type="term" value="P:septin ring assembly"/>
    <property type="evidence" value="ECO:0007669"/>
    <property type="project" value="TreeGrafter"/>
</dbReference>
<dbReference type="STRING" id="871652.SAMN04515673_101244"/>
<dbReference type="PANTHER" id="PTHR34981:SF1">
    <property type="entry name" value="CELL DIVISION PROTEIN ZAPA"/>
    <property type="match status" value="1"/>
</dbReference>
<evidence type="ECO:0000313" key="12">
    <source>
        <dbReference type="Proteomes" id="UP000199302"/>
    </source>
</evidence>
<keyword evidence="6" id="KW-0131">Cell cycle</keyword>
<evidence type="ECO:0000256" key="8">
    <source>
        <dbReference type="ARBA" id="ARBA00026068"/>
    </source>
</evidence>
<keyword evidence="12" id="KW-1185">Reference proteome</keyword>
<evidence type="ECO:0000256" key="10">
    <source>
        <dbReference type="SAM" id="Coils"/>
    </source>
</evidence>
<protein>
    <recommendedName>
        <fullName evidence="2">Cell division protein ZapA</fullName>
    </recommendedName>
    <alternativeName>
        <fullName evidence="9">Z ring-associated protein ZapA</fullName>
    </alternativeName>
</protein>